<keyword evidence="4 10" id="KW-0349">Heme</keyword>
<evidence type="ECO:0000256" key="11">
    <source>
        <dbReference type="RuleBase" id="RU000461"/>
    </source>
</evidence>
<dbReference type="EMBL" id="JAWXYG010000005">
    <property type="protein sequence ID" value="KAK4272562.1"/>
    <property type="molecule type" value="Genomic_DNA"/>
</dbReference>
<gene>
    <name evidence="13" type="ORF">QN277_021101</name>
</gene>
<evidence type="ECO:0000313" key="13">
    <source>
        <dbReference type="EMBL" id="KAK4272562.1"/>
    </source>
</evidence>
<dbReference type="PANTHER" id="PTHR47943:SF8">
    <property type="entry name" value="CYTOCHROME P450"/>
    <property type="match status" value="1"/>
</dbReference>
<comment type="subcellular location">
    <subcellularLocation>
        <location evidence="2">Membrane</location>
    </subcellularLocation>
</comment>
<evidence type="ECO:0000256" key="2">
    <source>
        <dbReference type="ARBA" id="ARBA00004370"/>
    </source>
</evidence>
<keyword evidence="14" id="KW-1185">Reference proteome</keyword>
<keyword evidence="12" id="KW-0812">Transmembrane</keyword>
<dbReference type="Proteomes" id="UP001293593">
    <property type="component" value="Unassembled WGS sequence"/>
</dbReference>
<accession>A0AAE1JKU1</accession>
<evidence type="ECO:0000256" key="9">
    <source>
        <dbReference type="ARBA" id="ARBA00023136"/>
    </source>
</evidence>
<dbReference type="PROSITE" id="PS00086">
    <property type="entry name" value="CYTOCHROME_P450"/>
    <property type="match status" value="1"/>
</dbReference>
<evidence type="ECO:0000256" key="12">
    <source>
        <dbReference type="SAM" id="Phobius"/>
    </source>
</evidence>
<keyword evidence="7 10" id="KW-0408">Iron</keyword>
<proteinExistence type="inferred from homology"/>
<keyword evidence="5 10" id="KW-0479">Metal-binding</keyword>
<dbReference type="Pfam" id="PF00067">
    <property type="entry name" value="p450"/>
    <property type="match status" value="1"/>
</dbReference>
<keyword evidence="9 12" id="KW-0472">Membrane</keyword>
<dbReference type="GO" id="GO:0004497">
    <property type="term" value="F:monooxygenase activity"/>
    <property type="evidence" value="ECO:0007669"/>
    <property type="project" value="UniProtKB-KW"/>
</dbReference>
<organism evidence="13 14">
    <name type="scientific">Acacia crassicarpa</name>
    <name type="common">northern wattle</name>
    <dbReference type="NCBI Taxonomy" id="499986"/>
    <lineage>
        <taxon>Eukaryota</taxon>
        <taxon>Viridiplantae</taxon>
        <taxon>Streptophyta</taxon>
        <taxon>Embryophyta</taxon>
        <taxon>Tracheophyta</taxon>
        <taxon>Spermatophyta</taxon>
        <taxon>Magnoliopsida</taxon>
        <taxon>eudicotyledons</taxon>
        <taxon>Gunneridae</taxon>
        <taxon>Pentapetalae</taxon>
        <taxon>rosids</taxon>
        <taxon>fabids</taxon>
        <taxon>Fabales</taxon>
        <taxon>Fabaceae</taxon>
        <taxon>Caesalpinioideae</taxon>
        <taxon>mimosoid clade</taxon>
        <taxon>Acacieae</taxon>
        <taxon>Acacia</taxon>
    </lineage>
</organism>
<dbReference type="GO" id="GO:0016705">
    <property type="term" value="F:oxidoreductase activity, acting on paired donors, with incorporation or reduction of molecular oxygen"/>
    <property type="evidence" value="ECO:0007669"/>
    <property type="project" value="InterPro"/>
</dbReference>
<feature type="binding site" description="axial binding residue" evidence="10">
    <location>
        <position position="448"/>
    </location>
    <ligand>
        <name>heme</name>
        <dbReference type="ChEBI" id="CHEBI:30413"/>
    </ligand>
    <ligandPart>
        <name>Fe</name>
        <dbReference type="ChEBI" id="CHEBI:18248"/>
    </ligandPart>
</feature>
<comment type="similarity">
    <text evidence="3 11">Belongs to the cytochrome P450 family.</text>
</comment>
<comment type="caution">
    <text evidence="13">The sequence shown here is derived from an EMBL/GenBank/DDBJ whole genome shotgun (WGS) entry which is preliminary data.</text>
</comment>
<dbReference type="PANTHER" id="PTHR47943">
    <property type="entry name" value="CYTOCHROME P450 93A3-LIKE"/>
    <property type="match status" value="1"/>
</dbReference>
<protein>
    <recommendedName>
        <fullName evidence="15">3,9-dihydroxypterocarpan 6A-monooxygenase</fullName>
    </recommendedName>
</protein>
<dbReference type="FunFam" id="1.10.630.10:FF:000019">
    <property type="entry name" value="Cytochrome P450 family protein"/>
    <property type="match status" value="1"/>
</dbReference>
<dbReference type="InterPro" id="IPR036396">
    <property type="entry name" value="Cyt_P450_sf"/>
</dbReference>
<dbReference type="GO" id="GO:0020037">
    <property type="term" value="F:heme binding"/>
    <property type="evidence" value="ECO:0007669"/>
    <property type="project" value="InterPro"/>
</dbReference>
<keyword evidence="8 11" id="KW-0503">Monooxygenase</keyword>
<evidence type="ECO:0000256" key="3">
    <source>
        <dbReference type="ARBA" id="ARBA00010617"/>
    </source>
</evidence>
<dbReference type="GO" id="GO:0005506">
    <property type="term" value="F:iron ion binding"/>
    <property type="evidence" value="ECO:0007669"/>
    <property type="project" value="InterPro"/>
</dbReference>
<evidence type="ECO:0000313" key="14">
    <source>
        <dbReference type="Proteomes" id="UP001293593"/>
    </source>
</evidence>
<feature type="transmembrane region" description="Helical" evidence="12">
    <location>
        <begin position="6"/>
        <end position="25"/>
    </location>
</feature>
<dbReference type="PRINTS" id="PR00463">
    <property type="entry name" value="EP450I"/>
</dbReference>
<sequence>MENISGYAPIFFIALVSIILIRSVLTTTRSKLRLPPSPWALPIIGHLHLLQKPLHRCLQNLSDRYGPLIHIYLGSLPVVVVSSAELAKEILKTHELSFCNRSANAAIRYLTYDATDLAFCPYGTYWKFMKKLCMSELLNGRMLDQLSAIRQEEISQFLQKLKRKGEAGEAVNVGEEALQLTNSIIMRMSTGKSLFHTEEEAREVIRRVKDGSELCSIFNLSDYFWFCKNLDLQGIGKRLKEVRDKFDFILENIIKEHKEARNKSAAQDKDILDVLLSISEDESSKVKITKNNMKGFLMDILSGGTDTSAVSIEWAMAELIKQPEVMEKARKEIDSVIGRNRVVMESDMADLPYIEAVVKETLRLHPPSPLMIRESVEKCSVRGYDIPENTQVFINVWAIGRNAKYWENPLEFRPERFLSRDGNGKEMNLEVRGQHYQFLPFGSGRRGCPGVSLALHVVHTTLAAMIQCFEWKEADGGNGCLDMTEGPAVILSRAQPLTRVPIPRFSPFPPSLPQPQI</sequence>
<evidence type="ECO:0000256" key="5">
    <source>
        <dbReference type="ARBA" id="ARBA00022723"/>
    </source>
</evidence>
<dbReference type="InterPro" id="IPR001128">
    <property type="entry name" value="Cyt_P450"/>
</dbReference>
<comment type="cofactor">
    <cofactor evidence="1 10">
        <name>heme</name>
        <dbReference type="ChEBI" id="CHEBI:30413"/>
    </cofactor>
</comment>
<evidence type="ECO:0000256" key="7">
    <source>
        <dbReference type="ARBA" id="ARBA00023004"/>
    </source>
</evidence>
<dbReference type="SUPFAM" id="SSF48264">
    <property type="entry name" value="Cytochrome P450"/>
    <property type="match status" value="1"/>
</dbReference>
<reference evidence="13" key="1">
    <citation type="submission" date="2023-10" db="EMBL/GenBank/DDBJ databases">
        <title>Chromosome-level genome of the transformable northern wattle, Acacia crassicarpa.</title>
        <authorList>
            <person name="Massaro I."/>
            <person name="Sinha N.R."/>
            <person name="Poethig S."/>
            <person name="Leichty A.R."/>
        </authorList>
    </citation>
    <scope>NUCLEOTIDE SEQUENCE</scope>
    <source>
        <strain evidence="13">Acra3RX</strain>
        <tissue evidence="13">Leaf</tissue>
    </source>
</reference>
<dbReference type="GO" id="GO:0016020">
    <property type="term" value="C:membrane"/>
    <property type="evidence" value="ECO:0007669"/>
    <property type="project" value="UniProtKB-SubCell"/>
</dbReference>
<evidence type="ECO:0008006" key="15">
    <source>
        <dbReference type="Google" id="ProtNLM"/>
    </source>
</evidence>
<dbReference type="InterPro" id="IPR002401">
    <property type="entry name" value="Cyt_P450_E_grp-I"/>
</dbReference>
<evidence type="ECO:0000256" key="4">
    <source>
        <dbReference type="ARBA" id="ARBA00022617"/>
    </source>
</evidence>
<dbReference type="CDD" id="cd20655">
    <property type="entry name" value="CYP93"/>
    <property type="match status" value="1"/>
</dbReference>
<dbReference type="Gene3D" id="1.10.630.10">
    <property type="entry name" value="Cytochrome P450"/>
    <property type="match status" value="1"/>
</dbReference>
<evidence type="ECO:0000256" key="10">
    <source>
        <dbReference type="PIRSR" id="PIRSR602401-1"/>
    </source>
</evidence>
<dbReference type="AlphaFoldDB" id="A0AAE1JKU1"/>
<evidence type="ECO:0000256" key="6">
    <source>
        <dbReference type="ARBA" id="ARBA00023002"/>
    </source>
</evidence>
<evidence type="ECO:0000256" key="1">
    <source>
        <dbReference type="ARBA" id="ARBA00001971"/>
    </source>
</evidence>
<dbReference type="InterPro" id="IPR017972">
    <property type="entry name" value="Cyt_P450_CS"/>
</dbReference>
<keyword evidence="12" id="KW-1133">Transmembrane helix</keyword>
<keyword evidence="6 11" id="KW-0560">Oxidoreductase</keyword>
<evidence type="ECO:0000256" key="8">
    <source>
        <dbReference type="ARBA" id="ARBA00023033"/>
    </source>
</evidence>
<name>A0AAE1JKU1_9FABA</name>
<dbReference type="PRINTS" id="PR00385">
    <property type="entry name" value="P450"/>
</dbReference>